<dbReference type="SUPFAM" id="SSF50156">
    <property type="entry name" value="PDZ domain-like"/>
    <property type="match status" value="1"/>
</dbReference>
<dbReference type="InterPro" id="IPR012334">
    <property type="entry name" value="Pectin_lyas_fold"/>
</dbReference>
<dbReference type="Proteomes" id="UP000181790">
    <property type="component" value="Unassembled WGS sequence"/>
</dbReference>
<dbReference type="PANTHER" id="PTHR36453">
    <property type="entry name" value="SECRETED PROTEIN-RELATED"/>
    <property type="match status" value="1"/>
</dbReference>
<dbReference type="InterPro" id="IPR036034">
    <property type="entry name" value="PDZ_sf"/>
</dbReference>
<dbReference type="InterPro" id="IPR041489">
    <property type="entry name" value="PDZ_6"/>
</dbReference>
<evidence type="ECO:0000313" key="2">
    <source>
        <dbReference type="EMBL" id="OIN56108.1"/>
    </source>
</evidence>
<proteinExistence type="predicted"/>
<dbReference type="Gene3D" id="2.30.42.10">
    <property type="match status" value="1"/>
</dbReference>
<dbReference type="Pfam" id="PF17820">
    <property type="entry name" value="PDZ_6"/>
    <property type="match status" value="1"/>
</dbReference>
<reference evidence="2 3" key="1">
    <citation type="submission" date="2016-10" db="EMBL/GenBank/DDBJ databases">
        <title>Arsenicibacter rosenii gen. nov., sp. nov., an efficient arsenic-methylating bacterium isolated from an arsenic-contaminated paddy soil.</title>
        <authorList>
            <person name="Huang K."/>
        </authorList>
    </citation>
    <scope>NUCLEOTIDE SEQUENCE [LARGE SCALE GENOMIC DNA]</scope>
    <source>
        <strain evidence="2 3">SM-1</strain>
    </source>
</reference>
<dbReference type="RefSeq" id="WP_071506240.1">
    <property type="nucleotide sequence ID" value="NZ_MORL01000028.1"/>
</dbReference>
<evidence type="ECO:0000259" key="1">
    <source>
        <dbReference type="PROSITE" id="PS50106"/>
    </source>
</evidence>
<accession>A0A1S2VDV6</accession>
<gene>
    <name evidence="2" type="ORF">BLX24_26410</name>
</gene>
<dbReference type="PANTHER" id="PTHR36453:SF1">
    <property type="entry name" value="RIGHT HANDED BETA HELIX DOMAIN-CONTAINING PROTEIN"/>
    <property type="match status" value="1"/>
</dbReference>
<dbReference type="CDD" id="cd06779">
    <property type="entry name" value="cpPDZ_Deg_HtrA-like"/>
    <property type="match status" value="1"/>
</dbReference>
<comment type="caution">
    <text evidence="2">The sequence shown here is derived from an EMBL/GenBank/DDBJ whole genome shotgun (WGS) entry which is preliminary data.</text>
</comment>
<keyword evidence="3" id="KW-1185">Reference proteome</keyword>
<evidence type="ECO:0000313" key="3">
    <source>
        <dbReference type="Proteomes" id="UP000181790"/>
    </source>
</evidence>
<dbReference type="SMART" id="SM00710">
    <property type="entry name" value="PbH1"/>
    <property type="match status" value="5"/>
</dbReference>
<feature type="domain" description="PDZ" evidence="1">
    <location>
        <begin position="675"/>
        <end position="748"/>
    </location>
</feature>
<dbReference type="SUPFAM" id="SSF51126">
    <property type="entry name" value="Pectin lyase-like"/>
    <property type="match status" value="1"/>
</dbReference>
<dbReference type="AlphaFoldDB" id="A0A1S2VDV6"/>
<protein>
    <submittedName>
        <fullName evidence="2">Peptide-binding protein</fullName>
    </submittedName>
</protein>
<dbReference type="SMART" id="SM00228">
    <property type="entry name" value="PDZ"/>
    <property type="match status" value="1"/>
</dbReference>
<sequence>MKKPVILLLIWMGLLTRSYSQMVIYVAPDGNDAAAGTAARPLQTLEAALRKVATAKSPEVTIRLRAGRYALGQPVIITPDLLNGHRLEIAAAPNEPVVLSGAAPLRPDWKPWKGPILQASLAKGLTIDQLYANGLPLPMARYPNATPDARVFNGTAADAISPRRVRTWANPAGGYVHALHQGEWGDFHYRITGKSGDSLHLEGGWQNNRPAPMHREHRFVENIFEELDAPGEWFYNADTGTLYCYPPTGMDLNTARFERSVSDGLIRITGTQKAPAEHVTLTGLTFTGTNRTFMLTREPLLRSDWTIYRGGAVLTEGARHCVIRNCTFQYLGGHAVFVSRFNRAITIEHNHIHHIGGNAVAFVGSPDAVRSPAFRYEDKVPVADMDKTPGPKTDNYPAQCTAHDNLIHHIGTIEKQVAGVEISMAMAITVSHNTIYQVPRAGINIGDGCWGGHDIAFNDVFDTVLETGDHGAFNSWGRDRFWLPGISDVNALVEQYPTLPLADVIKPITLRNNRFHCEHGWDIDLDDGSSNYHISNNLCLNGGLKLREGFNRTVTNNILVNNTFHPHVWYAKSEDIFEHNIVTTGYAPIRVPVWGKRVDHNFFIAPGALEQAQARHTDPNSMQGNPQFMDDAAGDFRVKPGSKALAAGFRNFPMDAFGVVSPALRKLAARPAITGIQLLAAGKAGATTVWLGATIKNLETLGEQSASGAPDQQGVLLVSVSPNSLAARSGLEPGDVIRQINGQAVAGVAEMLSLLQTVMWQGHVKATMLHNQQMKEVEIRLK</sequence>
<dbReference type="InterPro" id="IPR001478">
    <property type="entry name" value="PDZ"/>
</dbReference>
<dbReference type="InterPro" id="IPR039448">
    <property type="entry name" value="Beta_helix"/>
</dbReference>
<dbReference type="InterPro" id="IPR006626">
    <property type="entry name" value="PbH1"/>
</dbReference>
<dbReference type="Pfam" id="PF13229">
    <property type="entry name" value="Beta_helix"/>
    <property type="match status" value="1"/>
</dbReference>
<dbReference type="Gene3D" id="2.160.20.10">
    <property type="entry name" value="Single-stranded right-handed beta-helix, Pectin lyase-like"/>
    <property type="match status" value="2"/>
</dbReference>
<organism evidence="2 3">
    <name type="scientific">Arsenicibacter rosenii</name>
    <dbReference type="NCBI Taxonomy" id="1750698"/>
    <lineage>
        <taxon>Bacteria</taxon>
        <taxon>Pseudomonadati</taxon>
        <taxon>Bacteroidota</taxon>
        <taxon>Cytophagia</taxon>
        <taxon>Cytophagales</taxon>
        <taxon>Spirosomataceae</taxon>
        <taxon>Arsenicibacter</taxon>
    </lineage>
</organism>
<dbReference type="EMBL" id="MORL01000028">
    <property type="protein sequence ID" value="OIN56108.1"/>
    <property type="molecule type" value="Genomic_DNA"/>
</dbReference>
<dbReference type="OrthoDB" id="9808066at2"/>
<dbReference type="InterPro" id="IPR011050">
    <property type="entry name" value="Pectin_lyase_fold/virulence"/>
</dbReference>
<dbReference type="PROSITE" id="PS50106">
    <property type="entry name" value="PDZ"/>
    <property type="match status" value="1"/>
</dbReference>
<name>A0A1S2VDV6_9BACT</name>